<name>A0AA40DQ76_9PEZI</name>
<gene>
    <name evidence="1" type="ORF">B0H67DRAFT_686198</name>
</gene>
<comment type="caution">
    <text evidence="1">The sequence shown here is derived from an EMBL/GenBank/DDBJ whole genome shotgun (WGS) entry which is preliminary data.</text>
</comment>
<accession>A0AA40DQ76</accession>
<reference evidence="1" key="1">
    <citation type="submission" date="2023-06" db="EMBL/GenBank/DDBJ databases">
        <title>Genome-scale phylogeny and comparative genomics of the fungal order Sordariales.</title>
        <authorList>
            <consortium name="Lawrence Berkeley National Laboratory"/>
            <person name="Hensen N."/>
            <person name="Bonometti L."/>
            <person name="Westerberg I."/>
            <person name="Brannstrom I.O."/>
            <person name="Guillou S."/>
            <person name="Cros-Aarteil S."/>
            <person name="Calhoun S."/>
            <person name="Haridas S."/>
            <person name="Kuo A."/>
            <person name="Mondo S."/>
            <person name="Pangilinan J."/>
            <person name="Riley R."/>
            <person name="Labutti K."/>
            <person name="Andreopoulos B."/>
            <person name="Lipzen A."/>
            <person name="Chen C."/>
            <person name="Yanf M."/>
            <person name="Daum C."/>
            <person name="Ng V."/>
            <person name="Clum A."/>
            <person name="Steindorff A."/>
            <person name="Ohm R."/>
            <person name="Martin F."/>
            <person name="Silar P."/>
            <person name="Natvig D."/>
            <person name="Lalanne C."/>
            <person name="Gautier V."/>
            <person name="Ament-Velasquez S.L."/>
            <person name="Kruys A."/>
            <person name="Hutchinson M.I."/>
            <person name="Powell A.J."/>
            <person name="Barry K."/>
            <person name="Miller A.N."/>
            <person name="Grigoriev I.V."/>
            <person name="Debuchy R."/>
            <person name="Gladieux P."/>
            <person name="Thoren M.H."/>
            <person name="Johannesson H."/>
        </authorList>
    </citation>
    <scope>NUCLEOTIDE SEQUENCE</scope>
    <source>
        <strain evidence="1">SMH4607-1</strain>
    </source>
</reference>
<evidence type="ECO:0000313" key="1">
    <source>
        <dbReference type="EMBL" id="KAK0708033.1"/>
    </source>
</evidence>
<protein>
    <submittedName>
        <fullName evidence="1">Uncharacterized protein</fullName>
    </submittedName>
</protein>
<sequence>MTPDALDVFFGGFLTLESCTLGRLVTDVRNPGDDFRPVTDKAKPKHKVEIRPFESLHDAKSVSASVGLRAKLSKLFTGDVAFEGSSSDELQTQELVRYHLLQQQDYFEALCAGEDIRKWIETTTLQWPLFLVVGLITVKDAEAQAERHRAGQVAVAAEAPATEALGIPDPGGVANAGMSVQVDGSSGRSISFTAPGERVIGVRYRKLKFEMFSKKSVDTASLKKSSIWEMFSVGDRAGEDNIIEAGLEDHLVEENLECSETDSMLVLEADD</sequence>
<dbReference type="AlphaFoldDB" id="A0AA40DQ76"/>
<evidence type="ECO:0000313" key="2">
    <source>
        <dbReference type="Proteomes" id="UP001172102"/>
    </source>
</evidence>
<proteinExistence type="predicted"/>
<keyword evidence="2" id="KW-1185">Reference proteome</keyword>
<dbReference type="Proteomes" id="UP001172102">
    <property type="component" value="Unassembled WGS sequence"/>
</dbReference>
<dbReference type="EMBL" id="JAUKUA010000006">
    <property type="protein sequence ID" value="KAK0708033.1"/>
    <property type="molecule type" value="Genomic_DNA"/>
</dbReference>
<organism evidence="1 2">
    <name type="scientific">Lasiosphaeris hirsuta</name>
    <dbReference type="NCBI Taxonomy" id="260670"/>
    <lineage>
        <taxon>Eukaryota</taxon>
        <taxon>Fungi</taxon>
        <taxon>Dikarya</taxon>
        <taxon>Ascomycota</taxon>
        <taxon>Pezizomycotina</taxon>
        <taxon>Sordariomycetes</taxon>
        <taxon>Sordariomycetidae</taxon>
        <taxon>Sordariales</taxon>
        <taxon>Lasiosphaeriaceae</taxon>
        <taxon>Lasiosphaeris</taxon>
    </lineage>
</organism>